<gene>
    <name evidence="3" type="ORF">CK936_28580</name>
</gene>
<evidence type="ECO:0000313" key="4">
    <source>
        <dbReference type="Proteomes" id="UP000218944"/>
    </source>
</evidence>
<proteinExistence type="predicted"/>
<name>A0A2A2D245_9ACTN</name>
<dbReference type="SUPFAM" id="SSF55785">
    <property type="entry name" value="PYP-like sensor domain (PAS domain)"/>
    <property type="match status" value="1"/>
</dbReference>
<feature type="region of interest" description="Disordered" evidence="1">
    <location>
        <begin position="286"/>
        <end position="318"/>
    </location>
</feature>
<evidence type="ECO:0000259" key="2">
    <source>
        <dbReference type="Pfam" id="PF08448"/>
    </source>
</evidence>
<evidence type="ECO:0000256" key="1">
    <source>
        <dbReference type="SAM" id="MobiDB-lite"/>
    </source>
</evidence>
<dbReference type="Gene3D" id="3.30.450.40">
    <property type="match status" value="1"/>
</dbReference>
<dbReference type="InterPro" id="IPR029016">
    <property type="entry name" value="GAF-like_dom_sf"/>
</dbReference>
<dbReference type="RefSeq" id="WP_095583837.1">
    <property type="nucleotide sequence ID" value="NZ_NSJV01000555.1"/>
</dbReference>
<reference evidence="3 4" key="1">
    <citation type="submission" date="2017-08" db="EMBL/GenBank/DDBJ databases">
        <title>Genome sequence of Streptomyces albireticuli NRRL B-1670.</title>
        <authorList>
            <person name="Graham D.E."/>
            <person name="Mahan K.M."/>
            <person name="Klingeman D.M."/>
            <person name="Hettich R.L."/>
            <person name="Parry R.J."/>
            <person name="Spain J.C."/>
        </authorList>
    </citation>
    <scope>NUCLEOTIDE SEQUENCE [LARGE SCALE GENOMIC DNA]</scope>
    <source>
        <strain evidence="3 4">NRRL B-1670</strain>
    </source>
</reference>
<dbReference type="AlphaFoldDB" id="A0A2A2D245"/>
<keyword evidence="4" id="KW-1185">Reference proteome</keyword>
<dbReference type="Gene3D" id="3.30.450.20">
    <property type="entry name" value="PAS domain"/>
    <property type="match status" value="1"/>
</dbReference>
<feature type="domain" description="PAS fold-4" evidence="2">
    <location>
        <begin position="78"/>
        <end position="177"/>
    </location>
</feature>
<evidence type="ECO:0000313" key="3">
    <source>
        <dbReference type="EMBL" id="PAU45604.1"/>
    </source>
</evidence>
<comment type="caution">
    <text evidence="3">The sequence shown here is derived from an EMBL/GenBank/DDBJ whole genome shotgun (WGS) entry which is preliminary data.</text>
</comment>
<dbReference type="EMBL" id="NSJV01000555">
    <property type="protein sequence ID" value="PAU45604.1"/>
    <property type="molecule type" value="Genomic_DNA"/>
</dbReference>
<organism evidence="3 4">
    <name type="scientific">Streptomyces albireticuli</name>
    <dbReference type="NCBI Taxonomy" id="1940"/>
    <lineage>
        <taxon>Bacteria</taxon>
        <taxon>Bacillati</taxon>
        <taxon>Actinomycetota</taxon>
        <taxon>Actinomycetes</taxon>
        <taxon>Kitasatosporales</taxon>
        <taxon>Streptomycetaceae</taxon>
        <taxon>Streptomyces</taxon>
    </lineage>
</organism>
<dbReference type="Pfam" id="PF08448">
    <property type="entry name" value="PAS_4"/>
    <property type="match status" value="1"/>
</dbReference>
<dbReference type="InterPro" id="IPR013656">
    <property type="entry name" value="PAS_4"/>
</dbReference>
<sequence length="391" mass="41165">MAESEELGARLADFRRRVEELCGARALPSHERLSALDAALFELQYAAEFLWPRYEALAARGVRGADTREQQLLRALFQRIPLAVVLLDGESVVRRLNFAATRMFAARAGFATGRSLTGSLRHDGRAAFRSHVAAVARGEGGRSLVVRLPGAEADPALRATLTALRPPGEPRTAVLAVFQPVDGAAPEPTGARTGPGAQEAQGAPVVRARRGRAGLPAAAAPDPVEVTRHAELLDLVDTMSTTLLRTAGSPPERVLERAAAVLYGRFADWVVTDLHDGGRLRRVTVYGPGCEPGGEPEPQPQPQAQPQATAAPGGGLADAFARQDPASCPLVVEAAAGSPAFQVRPDDAELFGRDAEGAPLLVRAAVTSLLCVPLRASPGAPVRGVLTLFRA</sequence>
<feature type="region of interest" description="Disordered" evidence="1">
    <location>
        <begin position="184"/>
        <end position="204"/>
    </location>
</feature>
<protein>
    <submittedName>
        <fullName evidence="3">Diguanylate cyclase</fullName>
    </submittedName>
</protein>
<accession>A0A2A2D245</accession>
<feature type="non-terminal residue" evidence="3">
    <location>
        <position position="391"/>
    </location>
</feature>
<dbReference type="Proteomes" id="UP000218944">
    <property type="component" value="Unassembled WGS sequence"/>
</dbReference>
<dbReference type="InterPro" id="IPR035965">
    <property type="entry name" value="PAS-like_dom_sf"/>
</dbReference>